<comment type="pathway">
    <text evidence="3 14">Carbohydrate degradation; glycolysis; pyruvate from D-glyceraldehyde 3-phosphate: step 2/5.</text>
</comment>
<dbReference type="PIRSF" id="PIRSF000724">
    <property type="entry name" value="Pgk"/>
    <property type="match status" value="1"/>
</dbReference>
<evidence type="ECO:0000256" key="12">
    <source>
        <dbReference type="ARBA" id="ARBA00022840"/>
    </source>
</evidence>
<dbReference type="PANTHER" id="PTHR11406">
    <property type="entry name" value="PHOSPHOGLYCERATE KINASE"/>
    <property type="match status" value="1"/>
</dbReference>
<dbReference type="GO" id="GO:0005524">
    <property type="term" value="F:ATP binding"/>
    <property type="evidence" value="ECO:0007669"/>
    <property type="project" value="UniProtKB-KW"/>
</dbReference>
<dbReference type="InterPro" id="IPR015911">
    <property type="entry name" value="Phosphoglycerate_kinase_CS"/>
</dbReference>
<comment type="similarity">
    <text evidence="4 14 17">Belongs to the phosphoglycerate kinase family.</text>
</comment>
<evidence type="ECO:0000256" key="1">
    <source>
        <dbReference type="ARBA" id="ARBA00000642"/>
    </source>
</evidence>
<keyword evidence="10 14" id="KW-0547">Nucleotide-binding</keyword>
<evidence type="ECO:0000256" key="10">
    <source>
        <dbReference type="ARBA" id="ARBA00022741"/>
    </source>
</evidence>
<evidence type="ECO:0000256" key="16">
    <source>
        <dbReference type="PIRSR" id="PIRSR000724-2"/>
    </source>
</evidence>
<dbReference type="SUPFAM" id="SSF53748">
    <property type="entry name" value="Phosphoglycerate kinase"/>
    <property type="match status" value="1"/>
</dbReference>
<dbReference type="FunFam" id="3.40.50.1260:FF:000001">
    <property type="entry name" value="Phosphoglycerate kinase"/>
    <property type="match status" value="1"/>
</dbReference>
<feature type="binding site" evidence="14">
    <location>
        <position position="36"/>
    </location>
    <ligand>
        <name>substrate</name>
    </ligand>
</feature>
<evidence type="ECO:0000256" key="15">
    <source>
        <dbReference type="PIRSR" id="PIRSR000724-1"/>
    </source>
</evidence>
<comment type="caution">
    <text evidence="18">The sequence shown here is derived from an EMBL/GenBank/DDBJ whole genome shotgun (WGS) entry which is preliminary data.</text>
</comment>
<keyword evidence="19" id="KW-1185">Reference proteome</keyword>
<dbReference type="EC" id="2.7.2.3" evidence="6 14"/>
<organism evidence="18 19">
    <name type="scientific">Ignatzschineria indica</name>
    <dbReference type="NCBI Taxonomy" id="472583"/>
    <lineage>
        <taxon>Bacteria</taxon>
        <taxon>Pseudomonadati</taxon>
        <taxon>Pseudomonadota</taxon>
        <taxon>Gammaproteobacteria</taxon>
        <taxon>Cardiobacteriales</taxon>
        <taxon>Ignatzschineriaceae</taxon>
        <taxon>Ignatzschineria</taxon>
    </lineage>
</organism>
<dbReference type="RefSeq" id="WP_109235885.1">
    <property type="nucleotide sequence ID" value="NZ_BMXZ01000001.1"/>
</dbReference>
<evidence type="ECO:0000256" key="2">
    <source>
        <dbReference type="ARBA" id="ARBA00004496"/>
    </source>
</evidence>
<evidence type="ECO:0000256" key="4">
    <source>
        <dbReference type="ARBA" id="ARBA00008982"/>
    </source>
</evidence>
<dbReference type="GO" id="GO:0004618">
    <property type="term" value="F:phosphoglycerate kinase activity"/>
    <property type="evidence" value="ECO:0007669"/>
    <property type="project" value="UniProtKB-UniRule"/>
</dbReference>
<feature type="binding site" evidence="14 16">
    <location>
        <begin position="345"/>
        <end position="348"/>
    </location>
    <ligand>
        <name>ATP</name>
        <dbReference type="ChEBI" id="CHEBI:30616"/>
    </ligand>
</feature>
<feature type="binding site" evidence="15">
    <location>
        <position position="113"/>
    </location>
    <ligand>
        <name>(2R)-3-phosphoglycerate</name>
        <dbReference type="ChEBI" id="CHEBI:58272"/>
    </ligand>
</feature>
<dbReference type="UniPathway" id="UPA00109">
    <property type="reaction ID" value="UER00185"/>
</dbReference>
<feature type="binding site" evidence="14 16">
    <location>
        <position position="319"/>
    </location>
    <ligand>
        <name>ATP</name>
        <dbReference type="ChEBI" id="CHEBI:30616"/>
    </ligand>
</feature>
<comment type="subcellular location">
    <subcellularLocation>
        <location evidence="2 14">Cytoplasm</location>
    </subcellularLocation>
</comment>
<feature type="binding site" evidence="15">
    <location>
        <position position="36"/>
    </location>
    <ligand>
        <name>(2R)-3-phosphoglycerate</name>
        <dbReference type="ChEBI" id="CHEBI:58272"/>
    </ligand>
</feature>
<dbReference type="GO" id="GO:0005829">
    <property type="term" value="C:cytosol"/>
    <property type="evidence" value="ECO:0007669"/>
    <property type="project" value="TreeGrafter"/>
</dbReference>
<dbReference type="InterPro" id="IPR015824">
    <property type="entry name" value="Phosphoglycerate_kinase_N"/>
</dbReference>
<name>A0A2U2ANF2_9GAMM</name>
<dbReference type="Proteomes" id="UP000244948">
    <property type="component" value="Unassembled WGS sequence"/>
</dbReference>
<evidence type="ECO:0000256" key="14">
    <source>
        <dbReference type="HAMAP-Rule" id="MF_00145"/>
    </source>
</evidence>
<dbReference type="HAMAP" id="MF_00145">
    <property type="entry name" value="Phosphoglyc_kinase"/>
    <property type="match status" value="1"/>
</dbReference>
<feature type="binding site" evidence="15">
    <location>
        <position position="146"/>
    </location>
    <ligand>
        <name>(2R)-3-phosphoglycerate</name>
        <dbReference type="ChEBI" id="CHEBI:58272"/>
    </ligand>
</feature>
<evidence type="ECO:0000256" key="17">
    <source>
        <dbReference type="RuleBase" id="RU000532"/>
    </source>
</evidence>
<dbReference type="InterPro" id="IPR036043">
    <property type="entry name" value="Phosphoglycerate_kinase_sf"/>
</dbReference>
<dbReference type="FunFam" id="3.40.50.1260:FF:000002">
    <property type="entry name" value="Phosphoglycerate kinase"/>
    <property type="match status" value="1"/>
</dbReference>
<feature type="binding site" evidence="14 15">
    <location>
        <begin position="59"/>
        <end position="62"/>
    </location>
    <ligand>
        <name>substrate</name>
    </ligand>
</feature>
<reference evidence="18 19" key="1">
    <citation type="journal article" date="2018" name="Genome Announc.">
        <title>Ignatzschineria cameli sp. nov., isolated from necrotic foot tissue of dromedaries (Camelus dromedarius) and associated maggots (Wohlfahrtia species) in Dubai.</title>
        <authorList>
            <person name="Tsang C.C."/>
            <person name="Tang J.Y."/>
            <person name="Fong J.Y."/>
            <person name="Kinne J."/>
            <person name="Lee H.H."/>
            <person name="Joseph M."/>
            <person name="Jose S."/>
            <person name="Schuster R.K."/>
            <person name="Tang Y."/>
            <person name="Sivakumar S."/>
            <person name="Chen J.H."/>
            <person name="Teng J.L."/>
            <person name="Lau S.K."/>
            <person name="Wernery U."/>
            <person name="Woo P.C."/>
        </authorList>
    </citation>
    <scope>NUCLEOTIDE SEQUENCE [LARGE SCALE GENOMIC DNA]</scope>
    <source>
        <strain evidence="18 19">KCTC 22643</strain>
    </source>
</reference>
<keyword evidence="11 14" id="KW-0418">Kinase</keyword>
<evidence type="ECO:0000256" key="11">
    <source>
        <dbReference type="ARBA" id="ARBA00022777"/>
    </source>
</evidence>
<dbReference type="GO" id="GO:0006096">
    <property type="term" value="P:glycolytic process"/>
    <property type="evidence" value="ECO:0007669"/>
    <property type="project" value="UniProtKB-UniRule"/>
</dbReference>
<evidence type="ECO:0000256" key="8">
    <source>
        <dbReference type="ARBA" id="ARBA00022490"/>
    </source>
</evidence>
<dbReference type="InterPro" id="IPR001576">
    <property type="entry name" value="Phosphoglycerate_kinase"/>
</dbReference>
<dbReference type="Gene3D" id="3.40.50.1260">
    <property type="entry name" value="Phosphoglycerate kinase, N-terminal domain"/>
    <property type="match status" value="2"/>
</dbReference>
<gene>
    <name evidence="14 18" type="primary">pgk</name>
    <name evidence="18" type="ORF">DC082_04230</name>
</gene>
<dbReference type="GO" id="GO:0043531">
    <property type="term" value="F:ADP binding"/>
    <property type="evidence" value="ECO:0007669"/>
    <property type="project" value="TreeGrafter"/>
</dbReference>
<dbReference type="EMBL" id="QEWR01000002">
    <property type="protein sequence ID" value="PWD84741.1"/>
    <property type="molecule type" value="Genomic_DNA"/>
</dbReference>
<evidence type="ECO:0000313" key="18">
    <source>
        <dbReference type="EMBL" id="PWD84741.1"/>
    </source>
</evidence>
<evidence type="ECO:0000256" key="5">
    <source>
        <dbReference type="ARBA" id="ARBA00011245"/>
    </source>
</evidence>
<dbReference type="PROSITE" id="PS00111">
    <property type="entry name" value="PGLYCERATE_KINASE"/>
    <property type="match status" value="1"/>
</dbReference>
<keyword evidence="8 14" id="KW-0963">Cytoplasm</keyword>
<accession>A0A2U2ANF2</accession>
<evidence type="ECO:0000256" key="7">
    <source>
        <dbReference type="ARBA" id="ARBA00016471"/>
    </source>
</evidence>
<dbReference type="Pfam" id="PF00162">
    <property type="entry name" value="PGK"/>
    <property type="match status" value="1"/>
</dbReference>
<dbReference type="PANTHER" id="PTHR11406:SF23">
    <property type="entry name" value="PHOSPHOGLYCERATE KINASE 1, CHLOROPLASTIC-RELATED"/>
    <property type="match status" value="1"/>
</dbReference>
<evidence type="ECO:0000256" key="13">
    <source>
        <dbReference type="ARBA" id="ARBA00023152"/>
    </source>
</evidence>
<keyword evidence="13 14" id="KW-0324">Glycolysis</keyword>
<evidence type="ECO:0000256" key="3">
    <source>
        <dbReference type="ARBA" id="ARBA00004838"/>
    </source>
</evidence>
<evidence type="ECO:0000313" key="19">
    <source>
        <dbReference type="Proteomes" id="UP000244948"/>
    </source>
</evidence>
<comment type="caution">
    <text evidence="14">Lacks conserved residue(s) required for the propagation of feature annotation.</text>
</comment>
<protein>
    <recommendedName>
        <fullName evidence="7 14">Phosphoglycerate kinase</fullName>
        <ecNumber evidence="6 14">2.7.2.3</ecNumber>
    </recommendedName>
</protein>
<feature type="binding site" evidence="14 16">
    <location>
        <position position="197"/>
    </location>
    <ligand>
        <name>ATP</name>
        <dbReference type="ChEBI" id="CHEBI:30616"/>
    </ligand>
</feature>
<proteinExistence type="inferred from homology"/>
<sequence length="391" mass="41684">MKFNTLESLDLAGKRVLVREDLNVPIHNGEITSDARLVAALPTIEAILEKGGAVMVMSHLGRPTEGEESEEFSLAPAAVWLSERLGKPVTLVKNWINGVEIQPGEVKLLENVRFLKGEKANDDALSQKMANLCDVYVMDAFATAHRKAASTYGVGMLAKESAAGLLLEKELTALTKAISHPESPMVAIVGGAKVSTKLTVLNALLDKVDQLITGGGITNTLLLAKGYKVGKSLVEKDLVPEAKKLLKRAEEEGKEIPLPIDVVVGTEFSAEAKAEVKGIDEVGPDDMIMDIGPKTSELYQQILMKAKTIVWNGPVGVFEFENFADGTKALGEAIAKSDAFSIAGGGDTVAAIETFGLTDQISYISTGGGAFLELLEGEVLPAIEMLEKRAK</sequence>
<keyword evidence="12 14" id="KW-0067">ATP-binding</keyword>
<comment type="catalytic activity">
    <reaction evidence="1 14 17">
        <text>(2R)-3-phosphoglycerate + ATP = (2R)-3-phospho-glyceroyl phosphate + ADP</text>
        <dbReference type="Rhea" id="RHEA:14801"/>
        <dbReference type="ChEBI" id="CHEBI:30616"/>
        <dbReference type="ChEBI" id="CHEBI:57604"/>
        <dbReference type="ChEBI" id="CHEBI:58272"/>
        <dbReference type="ChEBI" id="CHEBI:456216"/>
        <dbReference type="EC" id="2.7.2.3"/>
    </reaction>
</comment>
<comment type="subunit">
    <text evidence="5 14">Monomer.</text>
</comment>
<keyword evidence="9 14" id="KW-0808">Transferase</keyword>
<dbReference type="PRINTS" id="PR00477">
    <property type="entry name" value="PHGLYCKINASE"/>
</dbReference>
<feature type="binding site" evidence="14">
    <location>
        <position position="113"/>
    </location>
    <ligand>
        <name>substrate</name>
    </ligand>
</feature>
<evidence type="ECO:0000256" key="9">
    <source>
        <dbReference type="ARBA" id="ARBA00022679"/>
    </source>
</evidence>
<feature type="binding site" evidence="14">
    <location>
        <position position="146"/>
    </location>
    <ligand>
        <name>substrate</name>
    </ligand>
</feature>
<dbReference type="AlphaFoldDB" id="A0A2U2ANF2"/>
<feature type="binding site" evidence="14 15">
    <location>
        <begin position="21"/>
        <end position="23"/>
    </location>
    <ligand>
        <name>substrate</name>
    </ligand>
</feature>
<dbReference type="GO" id="GO:0006094">
    <property type="term" value="P:gluconeogenesis"/>
    <property type="evidence" value="ECO:0007669"/>
    <property type="project" value="TreeGrafter"/>
</dbReference>
<evidence type="ECO:0000256" key="6">
    <source>
        <dbReference type="ARBA" id="ARBA00013061"/>
    </source>
</evidence>